<dbReference type="EnsemblPlants" id="Pp3c5_28900V3.6">
    <property type="protein sequence ID" value="Pp3c5_28900V3.6"/>
    <property type="gene ID" value="Pp3c5_28900"/>
</dbReference>
<gene>
    <name evidence="4" type="primary">LOC112282699</name>
    <name evidence="3" type="ORF">PHYPA_008281</name>
</gene>
<reference evidence="3 5" key="1">
    <citation type="journal article" date="2008" name="Science">
        <title>The Physcomitrella genome reveals evolutionary insights into the conquest of land by plants.</title>
        <authorList>
            <person name="Rensing S."/>
            <person name="Lang D."/>
            <person name="Zimmer A."/>
            <person name="Terry A."/>
            <person name="Salamov A."/>
            <person name="Shapiro H."/>
            <person name="Nishiyama T."/>
            <person name="Perroud P.-F."/>
            <person name="Lindquist E."/>
            <person name="Kamisugi Y."/>
            <person name="Tanahashi T."/>
            <person name="Sakakibara K."/>
            <person name="Fujita T."/>
            <person name="Oishi K."/>
            <person name="Shin-I T."/>
            <person name="Kuroki Y."/>
            <person name="Toyoda A."/>
            <person name="Suzuki Y."/>
            <person name="Hashimoto A."/>
            <person name="Yamaguchi K."/>
            <person name="Sugano A."/>
            <person name="Kohara Y."/>
            <person name="Fujiyama A."/>
            <person name="Anterola A."/>
            <person name="Aoki S."/>
            <person name="Ashton N."/>
            <person name="Barbazuk W.B."/>
            <person name="Barker E."/>
            <person name="Bennetzen J."/>
            <person name="Bezanilla M."/>
            <person name="Blankenship R."/>
            <person name="Cho S.H."/>
            <person name="Dutcher S."/>
            <person name="Estelle M."/>
            <person name="Fawcett J.A."/>
            <person name="Gundlach H."/>
            <person name="Hanada K."/>
            <person name="Heyl A."/>
            <person name="Hicks K.A."/>
            <person name="Hugh J."/>
            <person name="Lohr M."/>
            <person name="Mayer K."/>
            <person name="Melkozernov A."/>
            <person name="Murata T."/>
            <person name="Nelson D."/>
            <person name="Pils B."/>
            <person name="Prigge M."/>
            <person name="Reiss B."/>
            <person name="Renner T."/>
            <person name="Rombauts S."/>
            <person name="Rushton P."/>
            <person name="Sanderfoot A."/>
            <person name="Schween G."/>
            <person name="Shiu S.-H."/>
            <person name="Stueber K."/>
            <person name="Theodoulou F.L."/>
            <person name="Tu H."/>
            <person name="Van de Peer Y."/>
            <person name="Verrier P.J."/>
            <person name="Waters E."/>
            <person name="Wood A."/>
            <person name="Yang L."/>
            <person name="Cove D."/>
            <person name="Cuming A."/>
            <person name="Hasebe M."/>
            <person name="Lucas S."/>
            <person name="Mishler D.B."/>
            <person name="Reski R."/>
            <person name="Grigoriev I."/>
            <person name="Quatrano R.S."/>
            <person name="Boore J.L."/>
        </authorList>
    </citation>
    <scope>NUCLEOTIDE SEQUENCE [LARGE SCALE GENOMIC DNA]</scope>
    <source>
        <strain evidence="4 5">cv. Gransden 2004</strain>
    </source>
</reference>
<organism evidence="3">
    <name type="scientific">Physcomitrium patens</name>
    <name type="common">Spreading-leaved earth moss</name>
    <name type="synonym">Physcomitrella patens</name>
    <dbReference type="NCBI Taxonomy" id="3218"/>
    <lineage>
        <taxon>Eukaryota</taxon>
        <taxon>Viridiplantae</taxon>
        <taxon>Streptophyta</taxon>
        <taxon>Embryophyta</taxon>
        <taxon>Bryophyta</taxon>
        <taxon>Bryophytina</taxon>
        <taxon>Bryopsida</taxon>
        <taxon>Funariidae</taxon>
        <taxon>Funariales</taxon>
        <taxon>Funariaceae</taxon>
        <taxon>Physcomitrium</taxon>
    </lineage>
</organism>
<dbReference type="PANTHER" id="PTHR31060:SF37">
    <property type="entry name" value="BTB DOMAIN-CONTAINING PROTEIN"/>
    <property type="match status" value="1"/>
</dbReference>
<evidence type="ECO:0000313" key="5">
    <source>
        <dbReference type="Proteomes" id="UP000006727"/>
    </source>
</evidence>
<evidence type="ECO:0000256" key="2">
    <source>
        <dbReference type="SAM" id="MobiDB-lite"/>
    </source>
</evidence>
<reference evidence="4" key="3">
    <citation type="submission" date="2020-12" db="UniProtKB">
        <authorList>
            <consortium name="EnsemblPlants"/>
        </authorList>
    </citation>
    <scope>IDENTIFICATION</scope>
</reference>
<dbReference type="RefSeq" id="XP_073390117.1">
    <property type="nucleotide sequence ID" value="XM_073534016.1"/>
</dbReference>
<dbReference type="RefSeq" id="XP_024376435.1">
    <property type="nucleotide sequence ID" value="XM_024520667.2"/>
</dbReference>
<comment type="pathway">
    <text evidence="1">Protein modification; protein ubiquitination.</text>
</comment>
<dbReference type="RefSeq" id="XP_024376436.1">
    <property type="nucleotide sequence ID" value="XM_024520668.2"/>
</dbReference>
<dbReference type="RefSeq" id="XP_073390122.1">
    <property type="nucleotide sequence ID" value="XM_073534021.1"/>
</dbReference>
<accession>A9TH62</accession>
<sequence length="521" mass="58608">MLRRSRPKLLSSKRTIPFSLKFRKTSSHSAGRSRTRMLMEVWPKDDESSITLRLAPPLRLEADGSGNPMEVWLKEDESSDVTLLLVPLQAGCSDRFSQEEPGKGPPCKKSRKQGPRSDSQEQGQSSNKKSDEGATVATLHVHSAYLRRCQYFDACLAERWSNNDLPLNLTLEARCHPRAYTRCMQLLYGPEISPSSFANVAHAIEVLPVAAQLVFQECVDACMRYLAVMPWNAVSLSEIRSAVSAFQIAPTPDLAARLGTFGTLAKDSSLDALKRVLETLLLKSMQMDQPDLMETKVLENRSAFERLLKVSMRGPTVSKSVAGVVKDVMYEALRRAVEDFRQHCRIPHLYKDEEFSIAGKGLCWLLNSLVDFGIAEEAARTIFIDRSFSQMLFGIWPHVSSEYTYPGITFIQDICNVLVRYLEIVAKGEIWLENSVRLALVEAWLPELVGIDFCVYEATKKSVDKALNGVLKTLPPLEQEPYLSKWPTQSWPNLSESFDAWCSTMCSNLAFLESNDQQQHA</sequence>
<dbReference type="AlphaFoldDB" id="A9TH62"/>
<dbReference type="RefSeq" id="XP_024376440.1">
    <property type="nucleotide sequence ID" value="XM_024520672.2"/>
</dbReference>
<dbReference type="RefSeq" id="XP_024376439.1">
    <property type="nucleotide sequence ID" value="XM_024520671.2"/>
</dbReference>
<protein>
    <recommendedName>
        <fullName evidence="6">BTB domain-containing protein</fullName>
    </recommendedName>
</protein>
<evidence type="ECO:0000313" key="3">
    <source>
        <dbReference type="EMBL" id="PNR54604.1"/>
    </source>
</evidence>
<dbReference type="EnsemblPlants" id="Pp3c5_28900V3.2">
    <property type="protein sequence ID" value="Pp3c5_28900V3.2"/>
    <property type="gene ID" value="Pp3c5_28900"/>
</dbReference>
<name>A9TH62_PHYPA</name>
<dbReference type="EnsemblPlants" id="Pp3c5_28900V3.3">
    <property type="protein sequence ID" value="Pp3c5_28900V3.3"/>
    <property type="gene ID" value="Pp3c5_28900"/>
</dbReference>
<dbReference type="Gramene" id="Pp3c5_28900V3.7">
    <property type="protein sequence ID" value="Pp3c5_28900V3.7"/>
    <property type="gene ID" value="Pp3c5_28900"/>
</dbReference>
<dbReference type="PANTHER" id="PTHR31060">
    <property type="entry name" value="OSJNBA0011J08.25 PROTEIN-RELATED"/>
    <property type="match status" value="1"/>
</dbReference>
<dbReference type="OrthoDB" id="1885107at2759"/>
<dbReference type="Gramene" id="Pp3c5_28900V3.1">
    <property type="protein sequence ID" value="Pp3c5_28900V3.1"/>
    <property type="gene ID" value="Pp3c5_28900"/>
</dbReference>
<reference evidence="3 5" key="2">
    <citation type="journal article" date="2018" name="Plant J.">
        <title>The Physcomitrella patens chromosome-scale assembly reveals moss genome structure and evolution.</title>
        <authorList>
            <person name="Lang D."/>
            <person name="Ullrich K.K."/>
            <person name="Murat F."/>
            <person name="Fuchs J."/>
            <person name="Jenkins J."/>
            <person name="Haas F.B."/>
            <person name="Piednoel M."/>
            <person name="Gundlach H."/>
            <person name="Van Bel M."/>
            <person name="Meyberg R."/>
            <person name="Vives C."/>
            <person name="Morata J."/>
            <person name="Symeonidi A."/>
            <person name="Hiss M."/>
            <person name="Muchero W."/>
            <person name="Kamisugi Y."/>
            <person name="Saleh O."/>
            <person name="Blanc G."/>
            <person name="Decker E.L."/>
            <person name="van Gessel N."/>
            <person name="Grimwood J."/>
            <person name="Hayes R.D."/>
            <person name="Graham S.W."/>
            <person name="Gunter L.E."/>
            <person name="McDaniel S.F."/>
            <person name="Hoernstein S.N.W."/>
            <person name="Larsson A."/>
            <person name="Li F.W."/>
            <person name="Perroud P.F."/>
            <person name="Phillips J."/>
            <person name="Ranjan P."/>
            <person name="Rokshar D.S."/>
            <person name="Rothfels C.J."/>
            <person name="Schneider L."/>
            <person name="Shu S."/>
            <person name="Stevenson D.W."/>
            <person name="Thummler F."/>
            <person name="Tillich M."/>
            <person name="Villarreal Aguilar J.C."/>
            <person name="Widiez T."/>
            <person name="Wong G.K."/>
            <person name="Wymore A."/>
            <person name="Zhang Y."/>
            <person name="Zimmer A.D."/>
            <person name="Quatrano R.S."/>
            <person name="Mayer K.F.X."/>
            <person name="Goodstein D."/>
            <person name="Casacuberta J.M."/>
            <person name="Vandepoele K."/>
            <person name="Reski R."/>
            <person name="Cuming A.C."/>
            <person name="Tuskan G.A."/>
            <person name="Maumus F."/>
            <person name="Salse J."/>
            <person name="Schmutz J."/>
            <person name="Rensing S.A."/>
        </authorList>
    </citation>
    <scope>NUCLEOTIDE SEQUENCE [LARGE SCALE GENOMIC DNA]</scope>
    <source>
        <strain evidence="4 5">cv. Gransden 2004</strain>
    </source>
</reference>
<dbReference type="Proteomes" id="UP000006727">
    <property type="component" value="Chromosome 5"/>
</dbReference>
<dbReference type="Gramene" id="Pp3c5_28900V3.8">
    <property type="protein sequence ID" value="Pp3c5_28900V3.8"/>
    <property type="gene ID" value="Pp3c5_28900"/>
</dbReference>
<dbReference type="Gene3D" id="3.30.710.10">
    <property type="entry name" value="Potassium Channel Kv1.1, Chain A"/>
    <property type="match status" value="1"/>
</dbReference>
<feature type="compositionally biased region" description="Polar residues" evidence="2">
    <location>
        <begin position="116"/>
        <end position="127"/>
    </location>
</feature>
<dbReference type="EnsemblPlants" id="Pp3c5_28900V3.8">
    <property type="protein sequence ID" value="Pp3c5_28900V3.8"/>
    <property type="gene ID" value="Pp3c5_28900"/>
</dbReference>
<dbReference type="GO" id="GO:0016567">
    <property type="term" value="P:protein ubiquitination"/>
    <property type="evidence" value="ECO:0007669"/>
    <property type="project" value="UniProtKB-UniPathway"/>
</dbReference>
<dbReference type="PaxDb" id="3218-PP1S229_61V6.1"/>
<dbReference type="Gramene" id="Pp3c5_28900V3.3">
    <property type="protein sequence ID" value="Pp3c5_28900V3.3"/>
    <property type="gene ID" value="Pp3c5_28900"/>
</dbReference>
<dbReference type="UniPathway" id="UPA00143"/>
<dbReference type="Gramene" id="Pp3c5_28900V3.5">
    <property type="protein sequence ID" value="Pp3c5_28900V3.5"/>
    <property type="gene ID" value="Pp3c5_28900"/>
</dbReference>
<evidence type="ECO:0000256" key="1">
    <source>
        <dbReference type="ARBA" id="ARBA00004906"/>
    </source>
</evidence>
<dbReference type="Gramene" id="Pp3c5_28900V3.4">
    <property type="protein sequence ID" value="Pp3c5_28900V3.4"/>
    <property type="gene ID" value="Pp3c5_28900"/>
</dbReference>
<dbReference type="EnsemblPlants" id="Pp3c5_28900V3.4">
    <property type="protein sequence ID" value="Pp3c5_28900V3.4"/>
    <property type="gene ID" value="Pp3c5_28900"/>
</dbReference>
<dbReference type="HOGENOM" id="CLU_523166_0_0_1"/>
<dbReference type="EMBL" id="ABEU02000005">
    <property type="protein sequence ID" value="PNR54604.1"/>
    <property type="molecule type" value="Genomic_DNA"/>
</dbReference>
<dbReference type="Gramene" id="Pp3c5_28900V3.2">
    <property type="protein sequence ID" value="Pp3c5_28900V3.2"/>
    <property type="gene ID" value="Pp3c5_28900"/>
</dbReference>
<dbReference type="EnsemblPlants" id="Pp3c5_28900V3.7">
    <property type="protein sequence ID" value="Pp3c5_28900V3.7"/>
    <property type="gene ID" value="Pp3c5_28900"/>
</dbReference>
<dbReference type="InterPro" id="IPR038920">
    <property type="entry name" value="At3g05675-like"/>
</dbReference>
<proteinExistence type="predicted"/>
<dbReference type="RefSeq" id="XP_073390119.1">
    <property type="nucleotide sequence ID" value="XM_073534018.1"/>
</dbReference>
<evidence type="ECO:0008006" key="6">
    <source>
        <dbReference type="Google" id="ProtNLM"/>
    </source>
</evidence>
<dbReference type="EnsemblPlants" id="Pp3c5_28900V3.5">
    <property type="protein sequence ID" value="Pp3c5_28900V3.5"/>
    <property type="gene ID" value="Pp3c5_28900"/>
</dbReference>
<dbReference type="RefSeq" id="XP_073390118.1">
    <property type="nucleotide sequence ID" value="XM_073534017.1"/>
</dbReference>
<dbReference type="RefSeq" id="XP_024376441.1">
    <property type="nucleotide sequence ID" value="XM_024520673.2"/>
</dbReference>
<dbReference type="RefSeq" id="XP_024376437.1">
    <property type="nucleotide sequence ID" value="XM_024520669.2"/>
</dbReference>
<dbReference type="EnsemblPlants" id="Pp3c5_28900V3.1">
    <property type="protein sequence ID" value="Pp3c5_28900V3.1"/>
    <property type="gene ID" value="Pp3c5_28900"/>
</dbReference>
<dbReference type="InterPro" id="IPR011333">
    <property type="entry name" value="SKP1/BTB/POZ_sf"/>
</dbReference>
<dbReference type="RefSeq" id="XP_073390120.1">
    <property type="nucleotide sequence ID" value="XM_073534019.1"/>
</dbReference>
<dbReference type="GeneID" id="112282699"/>
<feature type="region of interest" description="Disordered" evidence="2">
    <location>
        <begin position="94"/>
        <end position="133"/>
    </location>
</feature>
<evidence type="ECO:0000313" key="4">
    <source>
        <dbReference type="EnsemblPlants" id="Pp3c5_28900V3.1"/>
    </source>
</evidence>
<keyword evidence="5" id="KW-1185">Reference proteome</keyword>
<dbReference type="Gramene" id="Pp3c5_28900V3.6">
    <property type="protein sequence ID" value="Pp3c5_28900V3.6"/>
    <property type="gene ID" value="Pp3c5_28900"/>
</dbReference>